<evidence type="ECO:0000313" key="2">
    <source>
        <dbReference type="Proteomes" id="UP000735302"/>
    </source>
</evidence>
<dbReference type="Proteomes" id="UP000735302">
    <property type="component" value="Unassembled WGS sequence"/>
</dbReference>
<organism evidence="1 2">
    <name type="scientific">Plakobranchus ocellatus</name>
    <dbReference type="NCBI Taxonomy" id="259542"/>
    <lineage>
        <taxon>Eukaryota</taxon>
        <taxon>Metazoa</taxon>
        <taxon>Spiralia</taxon>
        <taxon>Lophotrochozoa</taxon>
        <taxon>Mollusca</taxon>
        <taxon>Gastropoda</taxon>
        <taxon>Heterobranchia</taxon>
        <taxon>Euthyneura</taxon>
        <taxon>Panpulmonata</taxon>
        <taxon>Sacoglossa</taxon>
        <taxon>Placobranchoidea</taxon>
        <taxon>Plakobranchidae</taxon>
        <taxon>Plakobranchus</taxon>
    </lineage>
</organism>
<proteinExistence type="predicted"/>
<comment type="caution">
    <text evidence="1">The sequence shown here is derived from an EMBL/GenBank/DDBJ whole genome shotgun (WGS) entry which is preliminary data.</text>
</comment>
<keyword evidence="2" id="KW-1185">Reference proteome</keyword>
<evidence type="ECO:0000313" key="1">
    <source>
        <dbReference type="EMBL" id="GFO04178.1"/>
    </source>
</evidence>
<gene>
    <name evidence="1" type="ORF">PoB_003068300</name>
</gene>
<dbReference type="AlphaFoldDB" id="A0AAV4AAC0"/>
<accession>A0AAV4AAC0</accession>
<protein>
    <submittedName>
        <fullName evidence="1">Uncharacterized protein</fullName>
    </submittedName>
</protein>
<reference evidence="1 2" key="1">
    <citation type="journal article" date="2021" name="Elife">
        <title>Chloroplast acquisition without the gene transfer in kleptoplastic sea slugs, Plakobranchus ocellatus.</title>
        <authorList>
            <person name="Maeda T."/>
            <person name="Takahashi S."/>
            <person name="Yoshida T."/>
            <person name="Shimamura S."/>
            <person name="Takaki Y."/>
            <person name="Nagai Y."/>
            <person name="Toyoda A."/>
            <person name="Suzuki Y."/>
            <person name="Arimoto A."/>
            <person name="Ishii H."/>
            <person name="Satoh N."/>
            <person name="Nishiyama T."/>
            <person name="Hasebe M."/>
            <person name="Maruyama T."/>
            <person name="Minagawa J."/>
            <person name="Obokata J."/>
            <person name="Shigenobu S."/>
        </authorList>
    </citation>
    <scope>NUCLEOTIDE SEQUENCE [LARGE SCALE GENOMIC DNA]</scope>
</reference>
<dbReference type="EMBL" id="BLXT01003737">
    <property type="protein sequence ID" value="GFO04178.1"/>
    <property type="molecule type" value="Genomic_DNA"/>
</dbReference>
<sequence>MEGAIKTDSMDTRRQQSLIKQKIILPTRRTGDQKIFVTGSSLLLVDINFVFSARPPLACLASHPHEILMEHLGTLFVACEDPIGAAT</sequence>
<name>A0AAV4AAC0_9GAST</name>